<proteinExistence type="predicted"/>
<evidence type="ECO:0000259" key="2">
    <source>
        <dbReference type="Pfam" id="PF10551"/>
    </source>
</evidence>
<protein>
    <submittedName>
        <fullName evidence="4">Protein FAR1-RELATED SEQUENCE 5-like</fullName>
    </submittedName>
</protein>
<dbReference type="InterPro" id="IPR018289">
    <property type="entry name" value="MULE_transposase_dom"/>
</dbReference>
<gene>
    <name evidence="4" type="primary">LOC106778398</name>
</gene>
<organism evidence="3 4">
    <name type="scientific">Vigna radiata var. radiata</name>
    <name type="common">Mung bean</name>
    <name type="synonym">Phaseolus aureus</name>
    <dbReference type="NCBI Taxonomy" id="3916"/>
    <lineage>
        <taxon>Eukaryota</taxon>
        <taxon>Viridiplantae</taxon>
        <taxon>Streptophyta</taxon>
        <taxon>Embryophyta</taxon>
        <taxon>Tracheophyta</taxon>
        <taxon>Spermatophyta</taxon>
        <taxon>Magnoliopsida</taxon>
        <taxon>eudicotyledons</taxon>
        <taxon>Gunneridae</taxon>
        <taxon>Pentapetalae</taxon>
        <taxon>rosids</taxon>
        <taxon>fabids</taxon>
        <taxon>Fabales</taxon>
        <taxon>Fabaceae</taxon>
        <taxon>Papilionoideae</taxon>
        <taxon>50 kb inversion clade</taxon>
        <taxon>NPAAA clade</taxon>
        <taxon>indigoferoid/millettioid clade</taxon>
        <taxon>Phaseoleae</taxon>
        <taxon>Vigna</taxon>
    </lineage>
</organism>
<dbReference type="PANTHER" id="PTHR47718:SF13">
    <property type="entry name" value="OS09G0290500 PROTEIN"/>
    <property type="match status" value="1"/>
</dbReference>
<evidence type="ECO:0000259" key="1">
    <source>
        <dbReference type="Pfam" id="PF03101"/>
    </source>
</evidence>
<feature type="domain" description="MULE transposase" evidence="2">
    <location>
        <begin position="249"/>
        <end position="282"/>
    </location>
</feature>
<dbReference type="PANTHER" id="PTHR47718">
    <property type="entry name" value="OS01G0519700 PROTEIN"/>
    <property type="match status" value="1"/>
</dbReference>
<dbReference type="OrthoDB" id="1362504at2759"/>
<name>A0A1S3VUW5_VIGRR</name>
<accession>A0A1S3VUW5</accession>
<sequence length="307" mass="34902">MATSTTNVHELPHCNTNIPNPNDTCFDYEPTLHMCFDTMEEAKQIYINYAIRCGFAVRTRTSKKDKENNVYYLRLVCSREGKYVSSIKPEVKTLPSQTNQCPTGITIARKDNKWFIRTVVLDHSHDLCPNTTKLIPGNRKLSMQAKHTLEVNNDAGVWINKSLLSIVSNIGGFKNMEFIERDARNYIMQHKRSLCKDGDGQALLRHFSSIKDLNNEFFYDIALDKGNRICSVFWADARSRAACEEFGGVASFDTTYLTNKYDMPFVPFVGVNHHAHSVKTQITAAFTEGFSASVISVFQRLYRGPVE</sequence>
<evidence type="ECO:0000313" key="4">
    <source>
        <dbReference type="RefSeq" id="XP_014521844.1"/>
    </source>
</evidence>
<keyword evidence="3" id="KW-1185">Reference proteome</keyword>
<dbReference type="KEGG" id="vra:106778398"/>
<reference evidence="4" key="1">
    <citation type="submission" date="2025-08" db="UniProtKB">
        <authorList>
            <consortium name="RefSeq"/>
        </authorList>
    </citation>
    <scope>IDENTIFICATION</scope>
    <source>
        <tissue evidence="4">Leaf</tissue>
    </source>
</reference>
<evidence type="ECO:0000313" key="3">
    <source>
        <dbReference type="Proteomes" id="UP000087766"/>
    </source>
</evidence>
<dbReference type="Pfam" id="PF10551">
    <property type="entry name" value="MULE"/>
    <property type="match status" value="1"/>
</dbReference>
<dbReference type="STRING" id="3916.A0A1S3VUW5"/>
<dbReference type="InterPro" id="IPR004330">
    <property type="entry name" value="FAR1_DNA_bnd_dom"/>
</dbReference>
<dbReference type="AlphaFoldDB" id="A0A1S3VUW5"/>
<dbReference type="RefSeq" id="XP_014521844.1">
    <property type="nucleotide sequence ID" value="XM_014666358.1"/>
</dbReference>
<feature type="domain" description="FAR1" evidence="1">
    <location>
        <begin position="45"/>
        <end position="128"/>
    </location>
</feature>
<dbReference type="Pfam" id="PF03101">
    <property type="entry name" value="FAR1"/>
    <property type="match status" value="1"/>
</dbReference>
<dbReference type="GeneID" id="106778398"/>
<dbReference type="Proteomes" id="UP000087766">
    <property type="component" value="Unplaced"/>
</dbReference>